<accession>K0THB9</accession>
<keyword evidence="2" id="KW-1185">Reference proteome</keyword>
<dbReference type="Proteomes" id="UP000266841">
    <property type="component" value="Unassembled WGS sequence"/>
</dbReference>
<protein>
    <submittedName>
        <fullName evidence="1">Uncharacterized protein</fullName>
    </submittedName>
</protein>
<sequence>DCNPEQFRKSSFSDIVCSVTHIFVLDTSVMHSKFTFTISGY</sequence>
<organism evidence="1 2">
    <name type="scientific">Thalassiosira oceanica</name>
    <name type="common">Marine diatom</name>
    <dbReference type="NCBI Taxonomy" id="159749"/>
    <lineage>
        <taxon>Eukaryota</taxon>
        <taxon>Sar</taxon>
        <taxon>Stramenopiles</taxon>
        <taxon>Ochrophyta</taxon>
        <taxon>Bacillariophyta</taxon>
        <taxon>Coscinodiscophyceae</taxon>
        <taxon>Thalassiosirophycidae</taxon>
        <taxon>Thalassiosirales</taxon>
        <taxon>Thalassiosiraceae</taxon>
        <taxon>Thalassiosira</taxon>
    </lineage>
</organism>
<dbReference type="AlphaFoldDB" id="K0THB9"/>
<evidence type="ECO:0000313" key="2">
    <source>
        <dbReference type="Proteomes" id="UP000266841"/>
    </source>
</evidence>
<comment type="caution">
    <text evidence="1">The sequence shown here is derived from an EMBL/GenBank/DDBJ whole genome shotgun (WGS) entry which is preliminary data.</text>
</comment>
<dbReference type="EMBL" id="AGNL01001677">
    <property type="protein sequence ID" value="EJK76805.1"/>
    <property type="molecule type" value="Genomic_DNA"/>
</dbReference>
<reference evidence="1 2" key="1">
    <citation type="journal article" date="2012" name="Genome Biol.">
        <title>Genome and low-iron response of an oceanic diatom adapted to chronic iron limitation.</title>
        <authorList>
            <person name="Lommer M."/>
            <person name="Specht M."/>
            <person name="Roy A.S."/>
            <person name="Kraemer L."/>
            <person name="Andreson R."/>
            <person name="Gutowska M.A."/>
            <person name="Wolf J."/>
            <person name="Bergner S.V."/>
            <person name="Schilhabel M.B."/>
            <person name="Klostermeier U.C."/>
            <person name="Beiko R.G."/>
            <person name="Rosenstiel P."/>
            <person name="Hippler M."/>
            <person name="Laroche J."/>
        </authorList>
    </citation>
    <scope>NUCLEOTIDE SEQUENCE [LARGE SCALE GENOMIC DNA]</scope>
    <source>
        <strain evidence="1 2">CCMP1005</strain>
    </source>
</reference>
<gene>
    <name evidence="1" type="ORF">THAOC_01409</name>
</gene>
<name>K0THB9_THAOC</name>
<feature type="non-terminal residue" evidence="1">
    <location>
        <position position="1"/>
    </location>
</feature>
<proteinExistence type="predicted"/>
<evidence type="ECO:0000313" key="1">
    <source>
        <dbReference type="EMBL" id="EJK76805.1"/>
    </source>
</evidence>